<dbReference type="EMBL" id="NDFP01000004">
    <property type="protein sequence ID" value="PAL26596.1"/>
    <property type="molecule type" value="Genomic_DNA"/>
</dbReference>
<organism evidence="1 2">
    <name type="scientific">Acetobacter syzygii</name>
    <dbReference type="NCBI Taxonomy" id="146476"/>
    <lineage>
        <taxon>Bacteria</taxon>
        <taxon>Pseudomonadati</taxon>
        <taxon>Pseudomonadota</taxon>
        <taxon>Alphaproteobacteria</taxon>
        <taxon>Acetobacterales</taxon>
        <taxon>Acetobacteraceae</taxon>
        <taxon>Acetobacter</taxon>
    </lineage>
</organism>
<evidence type="ECO:0000313" key="2">
    <source>
        <dbReference type="Proteomes" id="UP000216033"/>
    </source>
</evidence>
<dbReference type="STRING" id="1231343.Absy_009_052"/>
<reference evidence="1 2" key="1">
    <citation type="submission" date="2017-04" db="EMBL/GenBank/DDBJ databases">
        <title>Kefir bacterial isolates.</title>
        <authorList>
            <person name="Kim Y."/>
            <person name="Blasche S."/>
            <person name="Patil K.R."/>
        </authorList>
    </citation>
    <scope>NUCLEOTIDE SEQUENCE [LARGE SCALE GENOMIC DNA]</scope>
    <source>
        <strain evidence="1 2">KR-2</strain>
    </source>
</reference>
<proteinExistence type="predicted"/>
<dbReference type="Proteomes" id="UP000216033">
    <property type="component" value="Unassembled WGS sequence"/>
</dbReference>
<keyword evidence="2" id="KW-1185">Reference proteome</keyword>
<dbReference type="AlphaFoldDB" id="A0A270BR08"/>
<gene>
    <name evidence="1" type="ORF">B9K05_06295</name>
</gene>
<protein>
    <submittedName>
        <fullName evidence="1">Uncharacterized protein</fullName>
    </submittedName>
</protein>
<accession>A0A270BR08</accession>
<comment type="caution">
    <text evidence="1">The sequence shown here is derived from an EMBL/GenBank/DDBJ whole genome shotgun (WGS) entry which is preliminary data.</text>
</comment>
<name>A0A270BR08_9PROT</name>
<sequence length="70" mass="8074">MRNVALACHLFPHPRRNYAHNWYAKLSIQKFDTRNMNTALYKKRNGPPAPPIYGSGRFLFCAVPDSLIQV</sequence>
<evidence type="ECO:0000313" key="1">
    <source>
        <dbReference type="EMBL" id="PAL26596.1"/>
    </source>
</evidence>